<dbReference type="Proteomes" id="UP000018766">
    <property type="component" value="Unassembled WGS sequence"/>
</dbReference>
<keyword evidence="2" id="KW-1185">Reference proteome</keyword>
<organism evidence="1 2">
    <name type="scientific">Pelistega indica</name>
    <dbReference type="NCBI Taxonomy" id="1414851"/>
    <lineage>
        <taxon>Bacteria</taxon>
        <taxon>Pseudomonadati</taxon>
        <taxon>Pseudomonadota</taxon>
        <taxon>Betaproteobacteria</taxon>
        <taxon>Burkholderiales</taxon>
        <taxon>Alcaligenaceae</taxon>
        <taxon>Pelistega</taxon>
    </lineage>
</organism>
<evidence type="ECO:0000313" key="1">
    <source>
        <dbReference type="EMBL" id="ETD72718.1"/>
    </source>
</evidence>
<reference evidence="1 2" key="1">
    <citation type="submission" date="2013-11" db="EMBL/GenBank/DDBJ databases">
        <title>Genomic analysis of Pelistega sp. HM-7.</title>
        <authorList>
            <person name="Kumbhare S.V."/>
            <person name="Shetty S.A."/>
            <person name="Sharma O."/>
            <person name="Dhotre D.P."/>
        </authorList>
    </citation>
    <scope>NUCLEOTIDE SEQUENCE [LARGE SCALE GENOMIC DNA]</scope>
    <source>
        <strain evidence="1 2">HM-7</strain>
    </source>
</reference>
<dbReference type="EMBL" id="AYSV01000027">
    <property type="protein sequence ID" value="ETD72718.1"/>
    <property type="molecule type" value="Genomic_DNA"/>
</dbReference>
<comment type="caution">
    <text evidence="1">The sequence shown here is derived from an EMBL/GenBank/DDBJ whole genome shotgun (WGS) entry which is preliminary data.</text>
</comment>
<accession>V8G9U5</accession>
<name>V8G9U5_9BURK</name>
<evidence type="ECO:0000313" key="2">
    <source>
        <dbReference type="Proteomes" id="UP000018766"/>
    </source>
</evidence>
<sequence>MGGINVYQYAPNPVEWVDPWGLAKMGWYQYLKKAKDGLQAHHLNQNAAFKQWIPQKRGASIKLKGNAFFDRGLDHYVVHQELEKFWNQYRKGGVKYGENPTVADYNDAMKSALCKTSLSTKEVDKAVDSAMRNQRQFGVNPEMVFGRIPRRIYQR</sequence>
<protein>
    <submittedName>
        <fullName evidence="1">Type IV secretion protein Rhs</fullName>
    </submittedName>
</protein>
<gene>
    <name evidence="1" type="ORF">V757_02520</name>
</gene>
<proteinExistence type="predicted"/>
<dbReference type="PATRIC" id="fig|1414851.3.peg.514"/>
<dbReference type="AlphaFoldDB" id="V8G9U5"/>